<feature type="transmembrane region" description="Helical" evidence="2">
    <location>
        <begin position="425"/>
        <end position="442"/>
    </location>
</feature>
<dbReference type="STRING" id="685588.A0A067SZ12"/>
<evidence type="ECO:0000256" key="1">
    <source>
        <dbReference type="SAM" id="MobiDB-lite"/>
    </source>
</evidence>
<dbReference type="EMBL" id="KL142379">
    <property type="protein sequence ID" value="KDR76121.1"/>
    <property type="molecule type" value="Genomic_DNA"/>
</dbReference>
<organism evidence="3 4">
    <name type="scientific">Galerina marginata (strain CBS 339.88)</name>
    <dbReference type="NCBI Taxonomy" id="685588"/>
    <lineage>
        <taxon>Eukaryota</taxon>
        <taxon>Fungi</taxon>
        <taxon>Dikarya</taxon>
        <taxon>Basidiomycota</taxon>
        <taxon>Agaricomycotina</taxon>
        <taxon>Agaricomycetes</taxon>
        <taxon>Agaricomycetidae</taxon>
        <taxon>Agaricales</taxon>
        <taxon>Agaricineae</taxon>
        <taxon>Strophariaceae</taxon>
        <taxon>Galerina</taxon>
    </lineage>
</organism>
<feature type="compositionally biased region" description="Low complexity" evidence="1">
    <location>
        <begin position="373"/>
        <end position="387"/>
    </location>
</feature>
<dbReference type="Proteomes" id="UP000027222">
    <property type="component" value="Unassembled WGS sequence"/>
</dbReference>
<evidence type="ECO:0000313" key="4">
    <source>
        <dbReference type="Proteomes" id="UP000027222"/>
    </source>
</evidence>
<evidence type="ECO:0000256" key="2">
    <source>
        <dbReference type="SAM" id="Phobius"/>
    </source>
</evidence>
<keyword evidence="2" id="KW-0472">Membrane</keyword>
<accession>A0A067SZ12</accession>
<feature type="compositionally biased region" description="Polar residues" evidence="1">
    <location>
        <begin position="359"/>
        <end position="371"/>
    </location>
</feature>
<keyword evidence="4" id="KW-1185">Reference proteome</keyword>
<feature type="compositionally biased region" description="Low complexity" evidence="1">
    <location>
        <begin position="277"/>
        <end position="312"/>
    </location>
</feature>
<gene>
    <name evidence="3" type="ORF">GALMADRAFT_247333</name>
</gene>
<dbReference type="OrthoDB" id="3981028at2759"/>
<reference evidence="4" key="1">
    <citation type="journal article" date="2014" name="Proc. Natl. Acad. Sci. U.S.A.">
        <title>Extensive sampling of basidiomycete genomes demonstrates inadequacy of the white-rot/brown-rot paradigm for wood decay fungi.</title>
        <authorList>
            <person name="Riley R."/>
            <person name="Salamov A.A."/>
            <person name="Brown D.W."/>
            <person name="Nagy L.G."/>
            <person name="Floudas D."/>
            <person name="Held B.W."/>
            <person name="Levasseur A."/>
            <person name="Lombard V."/>
            <person name="Morin E."/>
            <person name="Otillar R."/>
            <person name="Lindquist E.A."/>
            <person name="Sun H."/>
            <person name="LaButti K.M."/>
            <person name="Schmutz J."/>
            <person name="Jabbour D."/>
            <person name="Luo H."/>
            <person name="Baker S.E."/>
            <person name="Pisabarro A.G."/>
            <person name="Walton J.D."/>
            <person name="Blanchette R.A."/>
            <person name="Henrissat B."/>
            <person name="Martin F."/>
            <person name="Cullen D."/>
            <person name="Hibbett D.S."/>
            <person name="Grigoriev I.V."/>
        </authorList>
    </citation>
    <scope>NUCLEOTIDE SEQUENCE [LARGE SCALE GENOMIC DNA]</scope>
    <source>
        <strain evidence="4">CBS 339.88</strain>
    </source>
</reference>
<feature type="compositionally biased region" description="Low complexity" evidence="1">
    <location>
        <begin position="26"/>
        <end position="35"/>
    </location>
</feature>
<name>A0A067SZ12_GALM3</name>
<dbReference type="AlphaFoldDB" id="A0A067SZ12"/>
<dbReference type="HOGENOM" id="CLU_035515_0_0_1"/>
<evidence type="ECO:0000313" key="3">
    <source>
        <dbReference type="EMBL" id="KDR76121.1"/>
    </source>
</evidence>
<keyword evidence="2" id="KW-0812">Transmembrane</keyword>
<feature type="region of interest" description="Disordered" evidence="1">
    <location>
        <begin position="272"/>
        <end position="404"/>
    </location>
</feature>
<feature type="region of interest" description="Disordered" evidence="1">
    <location>
        <begin position="24"/>
        <end position="49"/>
    </location>
</feature>
<protein>
    <submittedName>
        <fullName evidence="3">Uncharacterized protein</fullName>
    </submittedName>
</protein>
<keyword evidence="2" id="KW-1133">Transmembrane helix</keyword>
<feature type="compositionally biased region" description="Low complexity" evidence="1">
    <location>
        <begin position="328"/>
        <end position="350"/>
    </location>
</feature>
<sequence>MPTATATTVTRTALYPAQLPLKVGLKPSAPSSPAKAPTPPSPKTAQNSTTATLRSLYNRAARAFVLRDIPLTYSLIRSAFDLLKPPSSASDSLSDHRRKWDILRITFEATVYTSPPSAAEFLPDSLRAILSESPPALATSIYNRSLTFFTPSAQNPQKTVLNAAYLPIQVLTTLVYSALKLDAPDVGRMIIEDWLARREPRYSLDQQDISEGDGYVKVLDIYCLHILPKLELWEYAKEFLEYEGEMPAHRREHLKSSLNNIYIQAMASRRPIQPAKSNSLLPPTPSTSSPRPYSPAPSSSSSSSSSLSTTSTHTVVPATPRGNRPPISGLTSLSHPSSSTTSISSDETATPRMRHASIPNGNGTNGHSHPQSKSRTISSSASSTYSSRHSRSSHLGHQLSTRQGSPSTYALIRASLAPYLTSTKVTTFLLLFVLVPLISFVLRMRRRRKLLATLGGGGAVAGVAAASSAVTNAELVRRRLHAASGVVESGLVQRAWGEIVRVVGDTVKMAGSGLV</sequence>
<proteinExistence type="predicted"/>